<name>A0A4Z2HRS0_9TELE</name>
<feature type="compositionally biased region" description="Basic and acidic residues" evidence="1">
    <location>
        <begin position="146"/>
        <end position="156"/>
    </location>
</feature>
<dbReference type="PANTHER" id="PTHR12069">
    <property type="entry name" value="DNA-DIRECTED RNA POLYMERASES III 80 KDA POLYPEPTIDE RNA POLYMERASE III SUBUNIT 5"/>
    <property type="match status" value="1"/>
</dbReference>
<protein>
    <submittedName>
        <fullName evidence="3">DNA-directed RNA polymerase III subunit RPC5</fullName>
    </submittedName>
</protein>
<dbReference type="AlphaFoldDB" id="A0A4Z2HRS0"/>
<dbReference type="GO" id="GO:0042797">
    <property type="term" value="P:tRNA transcription by RNA polymerase III"/>
    <property type="evidence" value="ECO:0007669"/>
    <property type="project" value="TreeGrafter"/>
</dbReference>
<dbReference type="PANTHER" id="PTHR12069:SF0">
    <property type="entry name" value="DNA-DIRECTED RNA POLYMERASE III SUBUNIT RPC5"/>
    <property type="match status" value="1"/>
</dbReference>
<proteinExistence type="predicted"/>
<dbReference type="Proteomes" id="UP000314294">
    <property type="component" value="Unassembled WGS sequence"/>
</dbReference>
<feature type="region of interest" description="Disordered" evidence="1">
    <location>
        <begin position="462"/>
        <end position="533"/>
    </location>
</feature>
<evidence type="ECO:0000313" key="3">
    <source>
        <dbReference type="EMBL" id="TNN68448.1"/>
    </source>
</evidence>
<keyword evidence="3" id="KW-0804">Transcription</keyword>
<keyword evidence="4" id="KW-1185">Reference proteome</keyword>
<keyword evidence="3" id="KW-0240">DNA-directed RNA polymerase</keyword>
<dbReference type="GO" id="GO:0005666">
    <property type="term" value="C:RNA polymerase III complex"/>
    <property type="evidence" value="ECO:0007669"/>
    <property type="project" value="TreeGrafter"/>
</dbReference>
<evidence type="ECO:0000313" key="4">
    <source>
        <dbReference type="Proteomes" id="UP000314294"/>
    </source>
</evidence>
<gene>
    <name evidence="3" type="primary">Polr3e</name>
    <name evidence="3" type="ORF">EYF80_021369</name>
</gene>
<feature type="compositionally biased region" description="Polar residues" evidence="1">
    <location>
        <begin position="504"/>
        <end position="524"/>
    </location>
</feature>
<evidence type="ECO:0000256" key="1">
    <source>
        <dbReference type="SAM" id="MobiDB-lite"/>
    </source>
</evidence>
<sequence length="685" mass="77479">MASGDDDDPIIEEIDVYLAKSLADKLYLFQYPVRPATMTYDDVNHLTARIKPKQQKVELEMAIDSMSPNYCRSKGEQIALNVDGTVYDETNTYSAKVMDKQSFTSIQATTNTSRYAAAVFRKGELHVTPLTGILQMRPSFSYLDKADTKTREREAANEGGDSSQDEAEEDVKAITVRFARPESEQARQRRIQSYDFLQKKQAEEPWAHLRYHGVKDGRSEHERQYLFCQSVDSSENSELVKTPKEYLAMLMPPVEEEKVVKPVGPSNVLSMAQLRTLPLGEQVKTLMKNVKVMPFANLMGLLASGTDSTAALRCIQQVSLLVQGNWVVKSDVLYPKNTCSPHSGVPAEVLCRGRDFVMWRFTQERSVMRKEIAAIIKLPPEDVKEFLEHVAVPRVNRGWEFLLSTDAEFIKKHPDIAHRQHMLWLGIQSKLEKVFNFSKEDFRPKNSPPPEVVHVSGEERLKVAHERAQGKQSSLQKDLDDRRAGSGVQVKQEPVSDREDEPMDTTSSVPNGSVNGHQGATSSDFDLANGDGGNASSQELHDFVIKTFKKHLVLTLNEFKRLLSLHLASMPVGRSVFPSISDHMLQDAILLCQCKQIMVPFPAQTKAAPDEQKVFGLWETGQEFDKHRRLLYDLFNKNYRVRRNVVQVKLSQELGEVPKADVDRLLHECCISHAGMWYLKGTLQS</sequence>
<feature type="region of interest" description="Disordered" evidence="1">
    <location>
        <begin position="146"/>
        <end position="169"/>
    </location>
</feature>
<evidence type="ECO:0000259" key="2">
    <source>
        <dbReference type="Pfam" id="PF19725"/>
    </source>
</evidence>
<dbReference type="Pfam" id="PF04801">
    <property type="entry name" value="RPC5"/>
    <property type="match status" value="1"/>
</dbReference>
<comment type="caution">
    <text evidence="3">The sequence shown here is derived from an EMBL/GenBank/DDBJ whole genome shotgun (WGS) entry which is preliminary data.</text>
</comment>
<dbReference type="Pfam" id="PF19725">
    <property type="entry name" value="RPC5_C"/>
    <property type="match status" value="1"/>
</dbReference>
<dbReference type="OrthoDB" id="340681at2759"/>
<dbReference type="InterPro" id="IPR006886">
    <property type="entry name" value="RNA_pol_III_Rpc5"/>
</dbReference>
<dbReference type="InterPro" id="IPR045576">
    <property type="entry name" value="RPC5_C"/>
</dbReference>
<accession>A0A4Z2HRS0</accession>
<organism evidence="3 4">
    <name type="scientific">Liparis tanakae</name>
    <name type="common">Tanaka's snailfish</name>
    <dbReference type="NCBI Taxonomy" id="230148"/>
    <lineage>
        <taxon>Eukaryota</taxon>
        <taxon>Metazoa</taxon>
        <taxon>Chordata</taxon>
        <taxon>Craniata</taxon>
        <taxon>Vertebrata</taxon>
        <taxon>Euteleostomi</taxon>
        <taxon>Actinopterygii</taxon>
        <taxon>Neopterygii</taxon>
        <taxon>Teleostei</taxon>
        <taxon>Neoteleostei</taxon>
        <taxon>Acanthomorphata</taxon>
        <taxon>Eupercaria</taxon>
        <taxon>Perciformes</taxon>
        <taxon>Cottioidei</taxon>
        <taxon>Cottales</taxon>
        <taxon>Liparidae</taxon>
        <taxon>Liparis</taxon>
    </lineage>
</organism>
<reference evidence="3 4" key="1">
    <citation type="submission" date="2019-03" db="EMBL/GenBank/DDBJ databases">
        <title>First draft genome of Liparis tanakae, snailfish: a comprehensive survey of snailfish specific genes.</title>
        <authorList>
            <person name="Kim W."/>
            <person name="Song I."/>
            <person name="Jeong J.-H."/>
            <person name="Kim D."/>
            <person name="Kim S."/>
            <person name="Ryu S."/>
            <person name="Song J.Y."/>
            <person name="Lee S.K."/>
        </authorList>
    </citation>
    <scope>NUCLEOTIDE SEQUENCE [LARGE SCALE GENOMIC DNA]</scope>
    <source>
        <tissue evidence="3">Muscle</tissue>
    </source>
</reference>
<feature type="domain" description="DNA-directed RNA polymerase III subunit RPC5 C-terminal" evidence="2">
    <location>
        <begin position="444"/>
        <end position="685"/>
    </location>
</feature>
<dbReference type="EMBL" id="SRLO01000190">
    <property type="protein sequence ID" value="TNN68448.1"/>
    <property type="molecule type" value="Genomic_DNA"/>
</dbReference>